<organism evidence="4 5">
    <name type="scientific">Ferrimonas pelagia</name>
    <dbReference type="NCBI Taxonomy" id="1177826"/>
    <lineage>
        <taxon>Bacteria</taxon>
        <taxon>Pseudomonadati</taxon>
        <taxon>Pseudomonadota</taxon>
        <taxon>Gammaproteobacteria</taxon>
        <taxon>Alteromonadales</taxon>
        <taxon>Ferrimonadaceae</taxon>
        <taxon>Ferrimonas</taxon>
    </lineage>
</organism>
<evidence type="ECO:0000256" key="2">
    <source>
        <dbReference type="PROSITE-ProRule" id="PRU00335"/>
    </source>
</evidence>
<dbReference type="EMBL" id="BAABJZ010000019">
    <property type="protein sequence ID" value="GAA4881127.1"/>
    <property type="molecule type" value="Genomic_DNA"/>
</dbReference>
<dbReference type="Gene3D" id="1.10.357.10">
    <property type="entry name" value="Tetracycline Repressor, domain 2"/>
    <property type="match status" value="1"/>
</dbReference>
<dbReference type="SUPFAM" id="SSF46689">
    <property type="entry name" value="Homeodomain-like"/>
    <property type="match status" value="1"/>
</dbReference>
<comment type="caution">
    <text evidence="4">The sequence shown here is derived from an EMBL/GenBank/DDBJ whole genome shotgun (WGS) entry which is preliminary data.</text>
</comment>
<sequence>MWKDSEQISERILNAAEVLIQKQGALTFNFTDLCKPAKTSMRNVYRMFPDRQSLFVALATRRLRNLNRCLLSLNQAIESPQEQVLSHGLLSGRPHECVLIRH</sequence>
<proteinExistence type="predicted"/>
<dbReference type="InterPro" id="IPR001647">
    <property type="entry name" value="HTH_TetR"/>
</dbReference>
<evidence type="ECO:0000313" key="4">
    <source>
        <dbReference type="EMBL" id="GAA4881127.1"/>
    </source>
</evidence>
<protein>
    <recommendedName>
        <fullName evidence="3">HTH tetR-type domain-containing protein</fullName>
    </recommendedName>
</protein>
<accession>A0ABP9EJW3</accession>
<name>A0ABP9EJW3_9GAMM</name>
<dbReference type="PROSITE" id="PS50977">
    <property type="entry name" value="HTH_TETR_2"/>
    <property type="match status" value="1"/>
</dbReference>
<keyword evidence="1 2" id="KW-0238">DNA-binding</keyword>
<evidence type="ECO:0000259" key="3">
    <source>
        <dbReference type="PROSITE" id="PS50977"/>
    </source>
</evidence>
<gene>
    <name evidence="4" type="ORF">GCM10023333_14120</name>
</gene>
<reference evidence="5" key="1">
    <citation type="journal article" date="2019" name="Int. J. Syst. Evol. Microbiol.">
        <title>The Global Catalogue of Microorganisms (GCM) 10K type strain sequencing project: providing services to taxonomists for standard genome sequencing and annotation.</title>
        <authorList>
            <consortium name="The Broad Institute Genomics Platform"/>
            <consortium name="The Broad Institute Genome Sequencing Center for Infectious Disease"/>
            <person name="Wu L."/>
            <person name="Ma J."/>
        </authorList>
    </citation>
    <scope>NUCLEOTIDE SEQUENCE [LARGE SCALE GENOMIC DNA]</scope>
    <source>
        <strain evidence="5">JCM 18401</strain>
    </source>
</reference>
<feature type="domain" description="HTH tetR-type" evidence="3">
    <location>
        <begin position="6"/>
        <end position="66"/>
    </location>
</feature>
<dbReference type="Proteomes" id="UP001499988">
    <property type="component" value="Unassembled WGS sequence"/>
</dbReference>
<keyword evidence="5" id="KW-1185">Reference proteome</keyword>
<evidence type="ECO:0000313" key="5">
    <source>
        <dbReference type="Proteomes" id="UP001499988"/>
    </source>
</evidence>
<dbReference type="InterPro" id="IPR009057">
    <property type="entry name" value="Homeodomain-like_sf"/>
</dbReference>
<evidence type="ECO:0000256" key="1">
    <source>
        <dbReference type="ARBA" id="ARBA00023125"/>
    </source>
</evidence>
<feature type="DNA-binding region" description="H-T-H motif" evidence="2">
    <location>
        <begin position="29"/>
        <end position="48"/>
    </location>
</feature>